<feature type="region of interest" description="Disordered" evidence="2">
    <location>
        <begin position="1"/>
        <end position="107"/>
    </location>
</feature>
<evidence type="ECO:0000259" key="4">
    <source>
        <dbReference type="Pfam" id="PF03816"/>
    </source>
</evidence>
<dbReference type="InterPro" id="IPR004474">
    <property type="entry name" value="LytR_CpsA_psr"/>
</dbReference>
<proteinExistence type="inferred from homology"/>
<keyword evidence="3" id="KW-0812">Transmembrane</keyword>
<dbReference type="NCBIfam" id="TIGR00350">
    <property type="entry name" value="lytR_cpsA_psr"/>
    <property type="match status" value="1"/>
</dbReference>
<dbReference type="PANTHER" id="PTHR33392">
    <property type="entry name" value="POLYISOPRENYL-TEICHOIC ACID--PEPTIDOGLYCAN TEICHOIC ACID TRANSFERASE TAGU"/>
    <property type="match status" value="1"/>
</dbReference>
<accession>A0ABT2SJS6</accession>
<dbReference type="Pfam" id="PF03816">
    <property type="entry name" value="LytR_cpsA_psr"/>
    <property type="match status" value="1"/>
</dbReference>
<feature type="compositionally biased region" description="Basic and acidic residues" evidence="2">
    <location>
        <begin position="1"/>
        <end position="18"/>
    </location>
</feature>
<protein>
    <submittedName>
        <fullName evidence="5">LCP family protein</fullName>
    </submittedName>
</protein>
<dbReference type="Proteomes" id="UP001652338">
    <property type="component" value="Unassembled WGS sequence"/>
</dbReference>
<gene>
    <name evidence="5" type="ORF">OCV47_05255</name>
</gene>
<evidence type="ECO:0000256" key="3">
    <source>
        <dbReference type="SAM" id="Phobius"/>
    </source>
</evidence>
<feature type="compositionally biased region" description="Low complexity" evidence="2">
    <location>
        <begin position="24"/>
        <end position="107"/>
    </location>
</feature>
<organism evidence="5 6">
    <name type="scientific">Muricoprocola aceti</name>
    <dbReference type="NCBI Taxonomy" id="2981772"/>
    <lineage>
        <taxon>Bacteria</taxon>
        <taxon>Bacillati</taxon>
        <taxon>Bacillota</taxon>
        <taxon>Clostridia</taxon>
        <taxon>Lachnospirales</taxon>
        <taxon>Lachnospiraceae</taxon>
        <taxon>Muricoprocola</taxon>
    </lineage>
</organism>
<dbReference type="Gene3D" id="3.40.630.190">
    <property type="entry name" value="LCP protein"/>
    <property type="match status" value="1"/>
</dbReference>
<sequence length="500" mass="57204">MARSRDERENRRAGREAGHTTQTNQQNPNGQQYYQQNPNGQQYYQQNPNGQQYYQQNPNGQQYYQQNPNGQQYYQQNPNGQQYYQQNPNGQQYYQQNPNGQQQYYRQNPNGQQQYYQQNPYGQQRYYQNARGQQGYGVPYQAEMAEANDKKKKKKKKRKVLFVFEILLLLVLAVGLYAAATLSKVQRVQLKDDEIKQKVQEQLPEYTAKALQGYWNIALYGVDSRENLDVGQSDTIMVCSINKDTKEVKLASVYRDTYLETGDGSYNFRKATDVYGIYGVERSIQMLNENLDLDISDFLTVNMNVVAEVVNDIGGVDIDVREDEINFLNGYQNEGSEITGLEIVPVTSAGMQTLNGLQALSYCRIRYTEAIDSEHEGLDYERTYRQRKVLEQILEKVKKMDPITITNIVKDVMGQVSTSLSTTEILNLAKDVASYSLTDTTGFPFEKQTGDVDAGDCVIPVNLAQNVTELHQFLFANEDYTPSDTVQGISDEIAYRTGIS</sequence>
<keyword evidence="3" id="KW-1133">Transmembrane helix</keyword>
<dbReference type="EMBL" id="JAOQKE010000004">
    <property type="protein sequence ID" value="MCU6724762.1"/>
    <property type="molecule type" value="Genomic_DNA"/>
</dbReference>
<keyword evidence="6" id="KW-1185">Reference proteome</keyword>
<feature type="transmembrane region" description="Helical" evidence="3">
    <location>
        <begin position="160"/>
        <end position="180"/>
    </location>
</feature>
<dbReference type="RefSeq" id="WP_262654207.1">
    <property type="nucleotide sequence ID" value="NZ_JAOQKE010000004.1"/>
</dbReference>
<dbReference type="InterPro" id="IPR050922">
    <property type="entry name" value="LytR/CpsA/Psr_CW_biosynth"/>
</dbReference>
<evidence type="ECO:0000313" key="5">
    <source>
        <dbReference type="EMBL" id="MCU6724762.1"/>
    </source>
</evidence>
<name>A0ABT2SJS6_9FIRM</name>
<comment type="similarity">
    <text evidence="1">Belongs to the LytR/CpsA/Psr (LCP) family.</text>
</comment>
<keyword evidence="3" id="KW-0472">Membrane</keyword>
<evidence type="ECO:0000256" key="1">
    <source>
        <dbReference type="ARBA" id="ARBA00006068"/>
    </source>
</evidence>
<evidence type="ECO:0000313" key="6">
    <source>
        <dbReference type="Proteomes" id="UP001652338"/>
    </source>
</evidence>
<comment type="caution">
    <text evidence="5">The sequence shown here is derived from an EMBL/GenBank/DDBJ whole genome shotgun (WGS) entry which is preliminary data.</text>
</comment>
<reference evidence="5 6" key="1">
    <citation type="journal article" date="2021" name="ISME Commun">
        <title>Automated analysis of genomic sequences facilitates high-throughput and comprehensive description of bacteria.</title>
        <authorList>
            <person name="Hitch T.C.A."/>
        </authorList>
    </citation>
    <scope>NUCLEOTIDE SEQUENCE [LARGE SCALE GENOMIC DNA]</scope>
    <source>
        <strain evidence="5 6">Sanger_29</strain>
    </source>
</reference>
<dbReference type="PANTHER" id="PTHR33392:SF6">
    <property type="entry name" value="POLYISOPRENYL-TEICHOIC ACID--PEPTIDOGLYCAN TEICHOIC ACID TRANSFERASE TAGU"/>
    <property type="match status" value="1"/>
</dbReference>
<evidence type="ECO:0000256" key="2">
    <source>
        <dbReference type="SAM" id="MobiDB-lite"/>
    </source>
</evidence>
<feature type="domain" description="Cell envelope-related transcriptional attenuator" evidence="4">
    <location>
        <begin position="233"/>
        <end position="398"/>
    </location>
</feature>